<dbReference type="Proteomes" id="UP001420932">
    <property type="component" value="Unassembled WGS sequence"/>
</dbReference>
<evidence type="ECO:0000256" key="2">
    <source>
        <dbReference type="ARBA" id="ARBA00023276"/>
    </source>
</evidence>
<dbReference type="SUPFAM" id="SSF51735">
    <property type="entry name" value="NAD(P)-binding Rossmann-fold domains"/>
    <property type="match status" value="1"/>
</dbReference>
<comment type="caution">
    <text evidence="3">The sequence shown here is derived from an EMBL/GenBank/DDBJ whole genome shotgun (WGS) entry which is preliminary data.</text>
</comment>
<evidence type="ECO:0000313" key="4">
    <source>
        <dbReference type="Proteomes" id="UP001420932"/>
    </source>
</evidence>
<dbReference type="InterPro" id="IPR036291">
    <property type="entry name" value="NAD(P)-bd_dom_sf"/>
</dbReference>
<evidence type="ECO:0008006" key="5">
    <source>
        <dbReference type="Google" id="ProtNLM"/>
    </source>
</evidence>
<dbReference type="Gene3D" id="3.40.50.720">
    <property type="entry name" value="NAD(P)-binding Rossmann-like Domain"/>
    <property type="match status" value="1"/>
</dbReference>
<protein>
    <recommendedName>
        <fullName evidence="5">NmrA-like domain-containing protein</fullName>
    </recommendedName>
</protein>
<sequence length="258" mass="28642">MAWFLPDAVKTTLIPPDGYRYTAVDSSIITSYGVPWNACWDARHRVPGSISSRVVALSIREVETSPINLDLPACDLSKTANASSLVVSFDLLAKLSSRYLVTSSELPSESTSTFATRRRLNKESVVKCTAQTTIVVIVAPGTPVRPIRIVVVGAIGFLGRKIVRQALDGGHDVRCLVRPRSILADFLRDWAVTIINFDTANLLERKVVDGWVERGVWPPWPNPMATKRCHLSLAEPEAVDSQYDVADHYDSEELFRRH</sequence>
<gene>
    <name evidence="3" type="ORF">Syun_011716</name>
</gene>
<dbReference type="PANTHER" id="PTHR47128:SF2">
    <property type="entry name" value="PROTEIN HIGH CHLOROPHYLL FLUORESCENCE PHENOTYPE 244, CHLOROPLASTIC"/>
    <property type="match status" value="1"/>
</dbReference>
<dbReference type="EMBL" id="JBBNAF010000005">
    <property type="protein sequence ID" value="KAK9142316.1"/>
    <property type="molecule type" value="Genomic_DNA"/>
</dbReference>
<evidence type="ECO:0000256" key="1">
    <source>
        <dbReference type="ARBA" id="ARBA00022531"/>
    </source>
</evidence>
<keyword evidence="4" id="KW-1185">Reference proteome</keyword>
<dbReference type="PANTHER" id="PTHR47128">
    <property type="match status" value="1"/>
</dbReference>
<dbReference type="GO" id="GO:0015979">
    <property type="term" value="P:photosynthesis"/>
    <property type="evidence" value="ECO:0007669"/>
    <property type="project" value="UniProtKB-KW"/>
</dbReference>
<keyword evidence="1" id="KW-0602">Photosynthesis</keyword>
<proteinExistence type="predicted"/>
<reference evidence="3 4" key="1">
    <citation type="submission" date="2024-01" db="EMBL/GenBank/DDBJ databases">
        <title>Genome assemblies of Stephania.</title>
        <authorList>
            <person name="Yang L."/>
        </authorList>
    </citation>
    <scope>NUCLEOTIDE SEQUENCE [LARGE SCALE GENOMIC DNA]</scope>
    <source>
        <strain evidence="3">YNDBR</strain>
        <tissue evidence="3">Leaf</tissue>
    </source>
</reference>
<evidence type="ECO:0000313" key="3">
    <source>
        <dbReference type="EMBL" id="KAK9142316.1"/>
    </source>
</evidence>
<dbReference type="InterPro" id="IPR044256">
    <property type="entry name" value="HCF244-like"/>
</dbReference>
<dbReference type="AlphaFoldDB" id="A0AAP0PIR9"/>
<name>A0AAP0PIR9_9MAGN</name>
<dbReference type="GO" id="GO:0009523">
    <property type="term" value="C:photosystem II"/>
    <property type="evidence" value="ECO:0007669"/>
    <property type="project" value="UniProtKB-KW"/>
</dbReference>
<accession>A0AAP0PIR9</accession>
<keyword evidence="2" id="KW-0604">Photosystem II</keyword>
<organism evidence="3 4">
    <name type="scientific">Stephania yunnanensis</name>
    <dbReference type="NCBI Taxonomy" id="152371"/>
    <lineage>
        <taxon>Eukaryota</taxon>
        <taxon>Viridiplantae</taxon>
        <taxon>Streptophyta</taxon>
        <taxon>Embryophyta</taxon>
        <taxon>Tracheophyta</taxon>
        <taxon>Spermatophyta</taxon>
        <taxon>Magnoliopsida</taxon>
        <taxon>Ranunculales</taxon>
        <taxon>Menispermaceae</taxon>
        <taxon>Menispermoideae</taxon>
        <taxon>Cissampelideae</taxon>
        <taxon>Stephania</taxon>
    </lineage>
</organism>